<dbReference type="Pfam" id="PF02426">
    <property type="entry name" value="MIase"/>
    <property type="match status" value="1"/>
</dbReference>
<dbReference type="SUPFAM" id="SSF54909">
    <property type="entry name" value="Dimeric alpha+beta barrel"/>
    <property type="match status" value="1"/>
</dbReference>
<evidence type="ECO:0000259" key="1">
    <source>
        <dbReference type="Pfam" id="PF02426"/>
    </source>
</evidence>
<evidence type="ECO:0000313" key="3">
    <source>
        <dbReference type="Proteomes" id="UP000435837"/>
    </source>
</evidence>
<dbReference type="InterPro" id="IPR032710">
    <property type="entry name" value="NTF2-like_dom_sf"/>
</dbReference>
<feature type="domain" description="Muconolactone isomerase" evidence="1">
    <location>
        <begin position="1"/>
        <end position="93"/>
    </location>
</feature>
<protein>
    <recommendedName>
        <fullName evidence="1">Muconolactone isomerase domain-containing protein</fullName>
    </recommendedName>
</protein>
<dbReference type="InterPro" id="IPR026029">
    <property type="entry name" value="MLI_dom"/>
</dbReference>
<gene>
    <name evidence="2" type="ORF">Scani_19850</name>
</gene>
<name>A0A640S401_9ACTN</name>
<dbReference type="InterPro" id="IPR011944">
    <property type="entry name" value="Steroid_delta5-4_isomerase"/>
</dbReference>
<organism evidence="2 3">
    <name type="scientific">Streptomyces caniferus</name>
    <dbReference type="NCBI Taxonomy" id="285557"/>
    <lineage>
        <taxon>Bacteria</taxon>
        <taxon>Bacillati</taxon>
        <taxon>Actinomycetota</taxon>
        <taxon>Actinomycetes</taxon>
        <taxon>Kitasatosporales</taxon>
        <taxon>Streptomycetaceae</taxon>
        <taxon>Streptomyces</taxon>
    </lineage>
</organism>
<dbReference type="EMBL" id="BLIN01000003">
    <property type="protein sequence ID" value="GFE05717.1"/>
    <property type="molecule type" value="Genomic_DNA"/>
</dbReference>
<dbReference type="Proteomes" id="UP000435837">
    <property type="component" value="Unassembled WGS sequence"/>
</dbReference>
<reference evidence="2 3" key="1">
    <citation type="submission" date="2019-12" db="EMBL/GenBank/DDBJ databases">
        <title>Whole genome shotgun sequence of Streptomyces caniferus NBRC 15389.</title>
        <authorList>
            <person name="Ichikawa N."/>
            <person name="Kimura A."/>
            <person name="Kitahashi Y."/>
            <person name="Komaki H."/>
            <person name="Tamura T."/>
        </authorList>
    </citation>
    <scope>NUCLEOTIDE SEQUENCE [LARGE SCALE GENOMIC DNA]</scope>
    <source>
        <strain evidence="2 3">NBRC 15389</strain>
    </source>
</reference>
<dbReference type="Gene3D" id="3.10.450.50">
    <property type="match status" value="1"/>
</dbReference>
<sequence length="230" mass="25659">MEFLVDMVTTVPEGTSEEAVSEIRSREAVRSRELTGQGHLLRLWRPPLAPGEWRTWGLFLADDAEQLEQVLASMPLRVWRHDIVTPLSPHPSDPGPRAAVPAVPDAATMDREAVLRDVLDRWKAAVDAHEPQRVAAQFTEDAIFQGLHPYSVGRQGVADYYASQPLGMTAEYQILETRQLADDLVLGYLSVDFAFTDRATVAVNLSVLVKHTEDGWHLSHYQVSRLTPVA</sequence>
<evidence type="ECO:0000313" key="2">
    <source>
        <dbReference type="EMBL" id="GFE05717.1"/>
    </source>
</evidence>
<dbReference type="NCBIfam" id="TIGR02246">
    <property type="entry name" value="SgcJ/EcaC family oxidoreductase"/>
    <property type="match status" value="1"/>
</dbReference>
<dbReference type="Gene3D" id="3.30.70.1060">
    <property type="entry name" value="Dimeric alpha+beta barrel"/>
    <property type="match status" value="1"/>
</dbReference>
<dbReference type="SUPFAM" id="SSF54427">
    <property type="entry name" value="NTF2-like"/>
    <property type="match status" value="1"/>
</dbReference>
<dbReference type="AlphaFoldDB" id="A0A640S401"/>
<dbReference type="InterPro" id="IPR011008">
    <property type="entry name" value="Dimeric_a/b-barrel"/>
</dbReference>
<comment type="caution">
    <text evidence="2">The sequence shown here is derived from an EMBL/GenBank/DDBJ whole genome shotgun (WGS) entry which is preliminary data.</text>
</comment>
<proteinExistence type="predicted"/>
<accession>A0A640S401</accession>